<evidence type="ECO:0000256" key="1">
    <source>
        <dbReference type="HAMAP-Rule" id="MF_00598"/>
    </source>
</evidence>
<organism evidence="2 3">
    <name type="scientific">Azospira oryzae</name>
    <dbReference type="NCBI Taxonomy" id="146939"/>
    <lineage>
        <taxon>Bacteria</taxon>
        <taxon>Pseudomonadati</taxon>
        <taxon>Pseudomonadota</taxon>
        <taxon>Betaproteobacteria</taxon>
        <taxon>Rhodocyclales</taxon>
        <taxon>Rhodocyclaceae</taxon>
        <taxon>Azospira</taxon>
    </lineage>
</organism>
<gene>
    <name evidence="1" type="primary">smg</name>
    <name evidence="2" type="ORF">EV678_2314</name>
</gene>
<dbReference type="RefSeq" id="WP_130459632.1">
    <property type="nucleotide sequence ID" value="NZ_SHKM01000002.1"/>
</dbReference>
<comment type="similarity">
    <text evidence="1">Belongs to the Smg family.</text>
</comment>
<name>A0ABY0INI9_9RHOO</name>
<accession>A0ABY0INI9</accession>
<dbReference type="Pfam" id="PF04361">
    <property type="entry name" value="DUF494"/>
    <property type="match status" value="1"/>
</dbReference>
<comment type="caution">
    <text evidence="2">The sequence shown here is derived from an EMBL/GenBank/DDBJ whole genome shotgun (WGS) entry which is preliminary data.</text>
</comment>
<dbReference type="PANTHER" id="PTHR38692">
    <property type="entry name" value="PROTEIN SMG"/>
    <property type="match status" value="1"/>
</dbReference>
<dbReference type="Proteomes" id="UP000292136">
    <property type="component" value="Unassembled WGS sequence"/>
</dbReference>
<evidence type="ECO:0000313" key="3">
    <source>
        <dbReference type="Proteomes" id="UP000292136"/>
    </source>
</evidence>
<proteinExistence type="inferred from homology"/>
<reference evidence="2 3" key="1">
    <citation type="submission" date="2019-02" db="EMBL/GenBank/DDBJ databases">
        <title>Genomic Encyclopedia of Type Strains, Phase IV (KMG-IV): sequencing the most valuable type-strain genomes for metagenomic binning, comparative biology and taxonomic classification.</title>
        <authorList>
            <person name="Goeker M."/>
        </authorList>
    </citation>
    <scope>NUCLEOTIDE SEQUENCE [LARGE SCALE GENOMIC DNA]</scope>
    <source>
        <strain evidence="2 3">DSM 21223</strain>
    </source>
</reference>
<dbReference type="InterPro" id="IPR007456">
    <property type="entry name" value="Smg"/>
</dbReference>
<evidence type="ECO:0000313" key="2">
    <source>
        <dbReference type="EMBL" id="RZT76437.1"/>
    </source>
</evidence>
<sequence>MFDILVYLFENYVDFADFSKSGNQPDSPDSQADTALSRKLTAAGFSEEEISEALEWLQGLKATLPTRQLQADSRSLRAYTPDESAHLGADALGFLHFLEQAKVLSADLRELVIERAMALPDDRLSLGRFKVIVLMVLWSQEQNLDTLIVEELLSDAEPEHLH</sequence>
<protein>
    <recommendedName>
        <fullName evidence="1">Protein Smg homolog</fullName>
    </recommendedName>
</protein>
<dbReference type="PANTHER" id="PTHR38692:SF1">
    <property type="entry name" value="PROTEIN SMG"/>
    <property type="match status" value="1"/>
</dbReference>
<dbReference type="HAMAP" id="MF_00598">
    <property type="entry name" value="Smg"/>
    <property type="match status" value="1"/>
</dbReference>
<dbReference type="EMBL" id="SHKM01000002">
    <property type="protein sequence ID" value="RZT76437.1"/>
    <property type="molecule type" value="Genomic_DNA"/>
</dbReference>
<keyword evidence="3" id="KW-1185">Reference proteome</keyword>